<evidence type="ECO:0000313" key="3">
    <source>
        <dbReference type="Proteomes" id="UP001305779"/>
    </source>
</evidence>
<proteinExistence type="predicted"/>
<feature type="signal peptide" evidence="1">
    <location>
        <begin position="1"/>
        <end position="15"/>
    </location>
</feature>
<reference evidence="2 3" key="1">
    <citation type="journal article" date="2023" name="G3 (Bethesda)">
        <title>A chromosome-level genome assembly of Zasmidium syzygii isolated from banana leaves.</title>
        <authorList>
            <person name="van Westerhoven A.C."/>
            <person name="Mehrabi R."/>
            <person name="Talebi R."/>
            <person name="Steentjes M.B.F."/>
            <person name="Corcolon B."/>
            <person name="Chong P.A."/>
            <person name="Kema G.H.J."/>
            <person name="Seidl M.F."/>
        </authorList>
    </citation>
    <scope>NUCLEOTIDE SEQUENCE [LARGE SCALE GENOMIC DNA]</scope>
    <source>
        <strain evidence="2 3">P124</strain>
    </source>
</reference>
<keyword evidence="3" id="KW-1185">Reference proteome</keyword>
<gene>
    <name evidence="2" type="ORF">PRZ48_006877</name>
</gene>
<name>A0ABR0EIJ8_ZASCE</name>
<keyword evidence="1" id="KW-0732">Signal</keyword>
<comment type="caution">
    <text evidence="2">The sequence shown here is derived from an EMBL/GenBank/DDBJ whole genome shotgun (WGS) entry which is preliminary data.</text>
</comment>
<evidence type="ECO:0000313" key="2">
    <source>
        <dbReference type="EMBL" id="KAK4501071.1"/>
    </source>
</evidence>
<feature type="chain" id="PRO_5047363048" evidence="1">
    <location>
        <begin position="16"/>
        <end position="321"/>
    </location>
</feature>
<organism evidence="2 3">
    <name type="scientific">Zasmidium cellare</name>
    <name type="common">Wine cellar mold</name>
    <name type="synonym">Racodium cellare</name>
    <dbReference type="NCBI Taxonomy" id="395010"/>
    <lineage>
        <taxon>Eukaryota</taxon>
        <taxon>Fungi</taxon>
        <taxon>Dikarya</taxon>
        <taxon>Ascomycota</taxon>
        <taxon>Pezizomycotina</taxon>
        <taxon>Dothideomycetes</taxon>
        <taxon>Dothideomycetidae</taxon>
        <taxon>Mycosphaerellales</taxon>
        <taxon>Mycosphaerellaceae</taxon>
        <taxon>Zasmidium</taxon>
    </lineage>
</organism>
<dbReference type="EMBL" id="JAXOVC010000005">
    <property type="protein sequence ID" value="KAK4501071.1"/>
    <property type="molecule type" value="Genomic_DNA"/>
</dbReference>
<protein>
    <submittedName>
        <fullName evidence="2">Uncharacterized protein</fullName>
    </submittedName>
</protein>
<sequence>MHLINLLALAVGVSGTATIVRANGAGCGNPRVVCFGATPGNCCRVPFPNSMFPMRARGVSILLNQESNLAVSVPYARGDGTYCGTPITNEATFGDISCYQGNTLGSGLYIECPVQSAKFARTTNASELVERANSPLCPNHKRDEPGDANIASVFTDEHGNATDVQGYIDAVNRMEAGIAQHGEKFYYLNKQTGLAPEDMVFDVEPLATRAGPIATAYAGIHHCSGENLASITDANTCYTTGEGASVQLLQEIPQRCVLTTWAGTPDCSGEGTTIAAAGSPTGCLSGMDFDSIRLDCTQKKAVVSEAARGASALGLAAGVSQ</sequence>
<accession>A0ABR0EIJ8</accession>
<evidence type="ECO:0000256" key="1">
    <source>
        <dbReference type="SAM" id="SignalP"/>
    </source>
</evidence>
<dbReference type="Proteomes" id="UP001305779">
    <property type="component" value="Unassembled WGS sequence"/>
</dbReference>